<dbReference type="Pfam" id="PF13903">
    <property type="entry name" value="Claudin_2"/>
    <property type="match status" value="1"/>
</dbReference>
<evidence type="ECO:0000313" key="7">
    <source>
        <dbReference type="Proteomes" id="UP001347796"/>
    </source>
</evidence>
<proteinExistence type="predicted"/>
<dbReference type="GO" id="GO:0016020">
    <property type="term" value="C:membrane"/>
    <property type="evidence" value="ECO:0007669"/>
    <property type="project" value="UniProtKB-SubCell"/>
</dbReference>
<evidence type="ECO:0000313" key="6">
    <source>
        <dbReference type="EMBL" id="KAK6169021.1"/>
    </source>
</evidence>
<name>A0AAN8G6Z6_PATCE</name>
<dbReference type="EMBL" id="JAZGQO010000015">
    <property type="protein sequence ID" value="KAK6169021.1"/>
    <property type="molecule type" value="Genomic_DNA"/>
</dbReference>
<evidence type="ECO:0000256" key="1">
    <source>
        <dbReference type="ARBA" id="ARBA00004141"/>
    </source>
</evidence>
<accession>A0AAN8G6Z6</accession>
<feature type="transmembrane region" description="Helical" evidence="5">
    <location>
        <begin position="169"/>
        <end position="191"/>
    </location>
</feature>
<protein>
    <submittedName>
        <fullName evidence="6">Uncharacterized protein</fullName>
    </submittedName>
</protein>
<organism evidence="6 7">
    <name type="scientific">Patella caerulea</name>
    <name type="common">Rayed Mediterranean limpet</name>
    <dbReference type="NCBI Taxonomy" id="87958"/>
    <lineage>
        <taxon>Eukaryota</taxon>
        <taxon>Metazoa</taxon>
        <taxon>Spiralia</taxon>
        <taxon>Lophotrochozoa</taxon>
        <taxon>Mollusca</taxon>
        <taxon>Gastropoda</taxon>
        <taxon>Patellogastropoda</taxon>
        <taxon>Patelloidea</taxon>
        <taxon>Patellidae</taxon>
        <taxon>Patella</taxon>
    </lineage>
</organism>
<evidence type="ECO:0000256" key="4">
    <source>
        <dbReference type="ARBA" id="ARBA00023136"/>
    </source>
</evidence>
<comment type="caution">
    <text evidence="6">The sequence shown here is derived from an EMBL/GenBank/DDBJ whole genome shotgun (WGS) entry which is preliminary data.</text>
</comment>
<comment type="subcellular location">
    <subcellularLocation>
        <location evidence="1">Membrane</location>
        <topology evidence="1">Multi-pass membrane protein</topology>
    </subcellularLocation>
</comment>
<keyword evidence="4 5" id="KW-0472">Membrane</keyword>
<sequence length="260" mass="29067">MASPLIILFINAGILGVLASVFVVLAISVNSWQKYEYMEDKLAEINRTENHLFMKNISANNFFLQVEDSSTSGLNTSKYYYLYIEFTGLWRICNTLTEDERDIIPRSSLISNRECFTFVTDFDESSVAYSSQAKQIARLQNSAASCYIVVIIDLISAAVVGLIGITQKQVASCMVTGVLYCMAALFGVFGLSMFHTKDYYEKFNCYSLTEIPTAVCSARVVTIEWAIPVAWCGVLFCVLACTLWLIVARALRVIKAKTML</sequence>
<reference evidence="6 7" key="1">
    <citation type="submission" date="2024-01" db="EMBL/GenBank/DDBJ databases">
        <title>The genome of the rayed Mediterranean limpet Patella caerulea (Linnaeus, 1758).</title>
        <authorList>
            <person name="Anh-Thu Weber A."/>
            <person name="Halstead-Nussloch G."/>
        </authorList>
    </citation>
    <scope>NUCLEOTIDE SEQUENCE [LARGE SCALE GENOMIC DNA]</scope>
    <source>
        <strain evidence="6">AATW-2023a</strain>
        <tissue evidence="6">Whole specimen</tissue>
    </source>
</reference>
<dbReference type="AlphaFoldDB" id="A0AAN8G6Z6"/>
<gene>
    <name evidence="6" type="ORF">SNE40_020151</name>
</gene>
<feature type="transmembrane region" description="Helical" evidence="5">
    <location>
        <begin position="144"/>
        <end position="163"/>
    </location>
</feature>
<keyword evidence="3 5" id="KW-1133">Transmembrane helix</keyword>
<evidence type="ECO:0000256" key="3">
    <source>
        <dbReference type="ARBA" id="ARBA00022989"/>
    </source>
</evidence>
<dbReference type="Proteomes" id="UP001347796">
    <property type="component" value="Unassembled WGS sequence"/>
</dbReference>
<keyword evidence="7" id="KW-1185">Reference proteome</keyword>
<evidence type="ECO:0000256" key="2">
    <source>
        <dbReference type="ARBA" id="ARBA00022692"/>
    </source>
</evidence>
<feature type="transmembrane region" description="Helical" evidence="5">
    <location>
        <begin position="228"/>
        <end position="251"/>
    </location>
</feature>
<dbReference type="PANTHER" id="PTHR21215">
    <property type="entry name" value="LD36024P"/>
    <property type="match status" value="1"/>
</dbReference>
<dbReference type="PANTHER" id="PTHR21215:SF0">
    <property type="entry name" value="LD36024P"/>
    <property type="match status" value="1"/>
</dbReference>
<feature type="transmembrane region" description="Helical" evidence="5">
    <location>
        <begin position="6"/>
        <end position="29"/>
    </location>
</feature>
<keyword evidence="2 5" id="KW-0812">Transmembrane</keyword>
<evidence type="ECO:0000256" key="5">
    <source>
        <dbReference type="SAM" id="Phobius"/>
    </source>
</evidence>
<dbReference type="InterPro" id="IPR004031">
    <property type="entry name" value="PMP22/EMP/MP20/Claudin"/>
</dbReference>
<dbReference type="Gene3D" id="1.20.140.150">
    <property type="match status" value="1"/>
</dbReference>